<name>A0A6P1ZHM3_9BACT</name>
<proteinExistence type="predicted"/>
<evidence type="ECO:0000313" key="1">
    <source>
        <dbReference type="EMBL" id="TVM34671.1"/>
    </source>
</evidence>
<dbReference type="OrthoDB" id="975289at2"/>
<evidence type="ECO:0000313" key="2">
    <source>
        <dbReference type="Proteomes" id="UP000434052"/>
    </source>
</evidence>
<reference evidence="1 2" key="1">
    <citation type="submission" date="2018-06" db="EMBL/GenBank/DDBJ databases">
        <title>Complete genome of Desulfovibrio marinus P48SEP.</title>
        <authorList>
            <person name="Crispim J.S."/>
            <person name="Vidigal P.M.P."/>
            <person name="Silva L.C.F."/>
            <person name="Araujo L.C."/>
            <person name="Laguardia C.N."/>
            <person name="Dias R.S."/>
            <person name="Sousa M.P."/>
            <person name="Paula S.O."/>
            <person name="Silva C."/>
        </authorList>
    </citation>
    <scope>NUCLEOTIDE SEQUENCE [LARGE SCALE GENOMIC DNA]</scope>
    <source>
        <strain evidence="1 2">P48SEP</strain>
    </source>
</reference>
<accession>A0A6P1ZHM3</accession>
<organism evidence="1 2">
    <name type="scientific">Oceanidesulfovibrio marinus</name>
    <dbReference type="NCBI Taxonomy" id="370038"/>
    <lineage>
        <taxon>Bacteria</taxon>
        <taxon>Pseudomonadati</taxon>
        <taxon>Thermodesulfobacteriota</taxon>
        <taxon>Desulfovibrionia</taxon>
        <taxon>Desulfovibrionales</taxon>
        <taxon>Desulfovibrionaceae</taxon>
        <taxon>Oceanidesulfovibrio</taxon>
    </lineage>
</organism>
<dbReference type="Proteomes" id="UP000434052">
    <property type="component" value="Unassembled WGS sequence"/>
</dbReference>
<protein>
    <submittedName>
        <fullName evidence="1">Uncharacterized protein</fullName>
    </submittedName>
</protein>
<dbReference type="AlphaFoldDB" id="A0A6P1ZHM3"/>
<dbReference type="EMBL" id="QMIF01000004">
    <property type="protein sequence ID" value="TVM34671.1"/>
    <property type="molecule type" value="Genomic_DNA"/>
</dbReference>
<sequence length="311" mass="36307">MSYDQYLQVKQHVLESRSDRRFYYFKDRYALMLLRHFVGEGKSVREIKESPFAKLLGRPALKELLARRGGACITGDDLVSIWPAVPECFHIAIDDWGSETNERHSWCQTSRPGMNLVVMLNFSNAHNSMFRRLIPERLNYFFRYAGHPNTLGKCTMAWSRIDIAEDGSEALIEEVQNDWLREAGFCVDRYARGLRPKRTTRKEQRQILRYAHAVLERYAPIWQEAMLAAALQVLKNDLGIGTIYYHTFEGGNLLKNMTDDFAPPRSIYTQLPKRFCFQPTTETPAMLAHELERLQDRKGRPRPVRFQKLEL</sequence>
<dbReference type="RefSeq" id="WP_144304992.1">
    <property type="nucleotide sequence ID" value="NZ_QMIF01000004.1"/>
</dbReference>
<comment type="caution">
    <text evidence="1">The sequence shown here is derived from an EMBL/GenBank/DDBJ whole genome shotgun (WGS) entry which is preliminary data.</text>
</comment>
<gene>
    <name evidence="1" type="ORF">DQK91_08865</name>
</gene>